<proteinExistence type="predicted"/>
<dbReference type="Proteomes" id="UP000222768">
    <property type="component" value="Unassembled WGS sequence"/>
</dbReference>
<organism evidence="1 2">
    <name type="scientific">Leclercia adecarboxylata</name>
    <dbReference type="NCBI Taxonomy" id="83655"/>
    <lineage>
        <taxon>Bacteria</taxon>
        <taxon>Pseudomonadati</taxon>
        <taxon>Pseudomonadota</taxon>
        <taxon>Gammaproteobacteria</taxon>
        <taxon>Enterobacterales</taxon>
        <taxon>Enterobacteriaceae</taxon>
        <taxon>Leclercia</taxon>
    </lineage>
</organism>
<dbReference type="AlphaFoldDB" id="A0A855EMZ2"/>
<evidence type="ECO:0000313" key="1">
    <source>
        <dbReference type="EMBL" id="PHH04807.1"/>
    </source>
</evidence>
<sequence>MPADFEKKKVKRHSALMEKASEEALTGSVWEYPYRWYGRLCGLFSLFVHLRQVCTYQRLSERQRDGIVAY</sequence>
<comment type="caution">
    <text evidence="1">The sequence shown here is derived from an EMBL/GenBank/DDBJ whole genome shotgun (WGS) entry which is preliminary data.</text>
</comment>
<gene>
    <name evidence="1" type="ORF">CRX53_12985</name>
</gene>
<name>A0A855EMZ2_9ENTR</name>
<dbReference type="EMBL" id="PDLK01000002">
    <property type="protein sequence ID" value="PHH04807.1"/>
    <property type="molecule type" value="Genomic_DNA"/>
</dbReference>
<protein>
    <submittedName>
        <fullName evidence="1">Uncharacterized protein</fullName>
    </submittedName>
</protein>
<accession>A0A855EMZ2</accession>
<evidence type="ECO:0000313" key="2">
    <source>
        <dbReference type="Proteomes" id="UP000222768"/>
    </source>
</evidence>
<reference evidence="2" key="1">
    <citation type="submission" date="2017-09" db="EMBL/GenBank/DDBJ databases">
        <title>FDA dAtabase for Regulatory Grade micrObial Sequences (FDA-ARGOS): Supporting development and validation of Infectious Disease Dx tests.</title>
        <authorList>
            <person name="Minogue T."/>
            <person name="Wolcott M."/>
            <person name="Wasieloski L."/>
            <person name="Aguilar W."/>
            <person name="Moore D."/>
            <person name="Tallon L."/>
            <person name="Sadzewicz L."/>
            <person name="Ott S."/>
            <person name="Zhao X."/>
            <person name="Nagaraj S."/>
            <person name="Vavikolanu K."/>
            <person name="Aluvathingal J."/>
            <person name="Nadendla S."/>
            <person name="Sichtig H."/>
        </authorList>
    </citation>
    <scope>NUCLEOTIDE SEQUENCE [LARGE SCALE GENOMIC DNA]</scope>
    <source>
        <strain evidence="2">FDAARGOS_404</strain>
    </source>
</reference>